<dbReference type="Proteomes" id="UP000092583">
    <property type="component" value="Unassembled WGS sequence"/>
</dbReference>
<protein>
    <recommendedName>
        <fullName evidence="2">Wbp11/ELF5/Saf1 N-terminal domain-containing protein</fullName>
    </recommendedName>
</protein>
<dbReference type="Pfam" id="PF12622">
    <property type="entry name" value="NpwBP"/>
    <property type="match status" value="1"/>
</dbReference>
<feature type="region of interest" description="Disordered" evidence="1">
    <location>
        <begin position="1"/>
        <end position="43"/>
    </location>
</feature>
<reference evidence="4" key="2">
    <citation type="submission" date="2013-12" db="EMBL/GenBank/DDBJ databases">
        <title>Evolution of pathogenesis and genome organization in the Tremellales.</title>
        <authorList>
            <person name="Cuomo C."/>
            <person name="Litvintseva A."/>
            <person name="Heitman J."/>
            <person name="Chen Y."/>
            <person name="Sun S."/>
            <person name="Springer D."/>
            <person name="Dromer F."/>
            <person name="Young S."/>
            <person name="Zeng Q."/>
            <person name="Chapman S."/>
            <person name="Gujja S."/>
            <person name="Saif S."/>
            <person name="Birren B."/>
        </authorList>
    </citation>
    <scope>NUCLEOTIDE SEQUENCE [LARGE SCALE GENOMIC DNA]</scope>
    <source>
        <strain evidence="4">CBS 10435</strain>
    </source>
</reference>
<feature type="compositionally biased region" description="Basic and acidic residues" evidence="1">
    <location>
        <begin position="11"/>
        <end position="43"/>
    </location>
</feature>
<reference evidence="3 4" key="1">
    <citation type="submission" date="2013-07" db="EMBL/GenBank/DDBJ databases">
        <title>The Genome Sequence of Kwoniella mangroviensis CBS10435.</title>
        <authorList>
            <consortium name="The Broad Institute Genome Sequencing Platform"/>
            <person name="Cuomo C."/>
            <person name="Litvintseva A."/>
            <person name="Chen Y."/>
            <person name="Heitman J."/>
            <person name="Sun S."/>
            <person name="Springer D."/>
            <person name="Dromer F."/>
            <person name="Young S.K."/>
            <person name="Zeng Q."/>
            <person name="Gargeya S."/>
            <person name="Fitzgerald M."/>
            <person name="Abouelleil A."/>
            <person name="Alvarado L."/>
            <person name="Berlin A.M."/>
            <person name="Chapman S.B."/>
            <person name="Dewar J."/>
            <person name="Goldberg J."/>
            <person name="Griggs A."/>
            <person name="Gujja S."/>
            <person name="Hansen M."/>
            <person name="Howarth C."/>
            <person name="Imamovic A."/>
            <person name="Larimer J."/>
            <person name="McCowan C."/>
            <person name="Murphy C."/>
            <person name="Pearson M."/>
            <person name="Priest M."/>
            <person name="Roberts A."/>
            <person name="Saif S."/>
            <person name="Shea T."/>
            <person name="Sykes S."/>
            <person name="Wortman J."/>
            <person name="Nusbaum C."/>
            <person name="Birren B."/>
        </authorList>
    </citation>
    <scope>NUCLEOTIDE SEQUENCE [LARGE SCALE GENOMIC DNA]</scope>
    <source>
        <strain evidence="3 4">CBS 10435</strain>
    </source>
</reference>
<proteinExistence type="predicted"/>
<name>A0A1B9IYM3_9TREE</name>
<feature type="compositionally biased region" description="Acidic residues" evidence="1">
    <location>
        <begin position="186"/>
        <end position="204"/>
    </location>
</feature>
<dbReference type="OrthoDB" id="205569at2759"/>
<evidence type="ECO:0000256" key="1">
    <source>
        <dbReference type="SAM" id="MobiDB-lite"/>
    </source>
</evidence>
<evidence type="ECO:0000259" key="2">
    <source>
        <dbReference type="Pfam" id="PF09429"/>
    </source>
</evidence>
<dbReference type="GO" id="GO:0006396">
    <property type="term" value="P:RNA processing"/>
    <property type="evidence" value="ECO:0007669"/>
    <property type="project" value="InterPro"/>
</dbReference>
<feature type="region of interest" description="Disordered" evidence="1">
    <location>
        <begin position="88"/>
        <end position="295"/>
    </location>
</feature>
<accession>A0A1B9IYM3</accession>
<organism evidence="3 4">
    <name type="scientific">Kwoniella mangroviensis CBS 10435</name>
    <dbReference type="NCBI Taxonomy" id="1331196"/>
    <lineage>
        <taxon>Eukaryota</taxon>
        <taxon>Fungi</taxon>
        <taxon>Dikarya</taxon>
        <taxon>Basidiomycota</taxon>
        <taxon>Agaricomycotina</taxon>
        <taxon>Tremellomycetes</taxon>
        <taxon>Tremellales</taxon>
        <taxon>Cryptococcaceae</taxon>
        <taxon>Kwoniella</taxon>
    </lineage>
</organism>
<feature type="compositionally biased region" description="Pro residues" evidence="1">
    <location>
        <begin position="206"/>
        <end position="223"/>
    </location>
</feature>
<keyword evidence="4" id="KW-1185">Reference proteome</keyword>
<feature type="domain" description="Wbp11/ELF5/Saf1 N-terminal" evidence="2">
    <location>
        <begin position="3"/>
        <end position="75"/>
    </location>
</feature>
<sequence>MAKKSSNPADAFRKAQRAKELKKNKEERKKVREAQTVKKDTRELEADIRYLKTQTDASSKTRLSELESELSYIKKTKEAYVAEHPEARDRVFGVRKPKENEGGLTTREESQKHLYDENGRLRDPKKSVYYDPVYNPFGVPPPGMPYKERTPDEVEEEEGSEDDDDDDDDEDIVMPEGPPPQGAEDKQEEEEEDSDDSDDSDDIPLPEGPPPPKPTAVPAPPPMRMGFGSSIPPFPPPNTGFRPPLPRPVAVPLHAHSQSQPYGQAGPSTFRPRHVQHNRPPPMIQDPLSDAPTQTYQGHRIAQHALPARPPSSSAADASAPTISGLASANSIEVTKPVGAGEISAAPVLRDLRKEATVFVPRGVKKRKTGPGGGIINAAPGAGEIDEEGDERKRTVQSSGSGGLMGKLKGVLGDQPKMDGNGGSGGGEDDEYKRFLEGLGDLS</sequence>
<dbReference type="Pfam" id="PF09429">
    <property type="entry name" value="Wbp11"/>
    <property type="match status" value="1"/>
</dbReference>
<feature type="compositionally biased region" description="Acidic residues" evidence="1">
    <location>
        <begin position="153"/>
        <end position="173"/>
    </location>
</feature>
<evidence type="ECO:0000313" key="4">
    <source>
        <dbReference type="Proteomes" id="UP000092583"/>
    </source>
</evidence>
<dbReference type="AlphaFoldDB" id="A0A1B9IYM3"/>
<feature type="compositionally biased region" description="Pro residues" evidence="1">
    <location>
        <begin position="232"/>
        <end position="249"/>
    </location>
</feature>
<feature type="region of interest" description="Disordered" evidence="1">
    <location>
        <begin position="363"/>
        <end position="443"/>
    </location>
</feature>
<dbReference type="STRING" id="1331196.A0A1B9IYM3"/>
<feature type="compositionally biased region" description="Basic and acidic residues" evidence="1">
    <location>
        <begin position="88"/>
        <end position="128"/>
    </location>
</feature>
<evidence type="ECO:0000313" key="3">
    <source>
        <dbReference type="EMBL" id="OCF60638.1"/>
    </source>
</evidence>
<gene>
    <name evidence="3" type="ORF">L486_00274</name>
</gene>
<dbReference type="InterPro" id="IPR019007">
    <property type="entry name" value="Wbp11/ELF5/Saf1_N"/>
</dbReference>
<dbReference type="EMBL" id="KI669459">
    <property type="protein sequence ID" value="OCF60638.1"/>
    <property type="molecule type" value="Genomic_DNA"/>
</dbReference>